<feature type="compositionally biased region" description="Polar residues" evidence="2">
    <location>
        <begin position="595"/>
        <end position="606"/>
    </location>
</feature>
<dbReference type="GO" id="GO:0008476">
    <property type="term" value="F:protein-tyrosine sulfotransferase activity"/>
    <property type="evidence" value="ECO:0007669"/>
    <property type="project" value="InterPro"/>
</dbReference>
<feature type="domain" description="Glycosyltransferase 2-like" evidence="3">
    <location>
        <begin position="17"/>
        <end position="101"/>
    </location>
</feature>
<feature type="region of interest" description="Disordered" evidence="2">
    <location>
        <begin position="584"/>
        <end position="606"/>
    </location>
</feature>
<evidence type="ECO:0000313" key="4">
    <source>
        <dbReference type="EMBL" id="TVS91877.1"/>
    </source>
</evidence>
<dbReference type="SUPFAM" id="SSF52540">
    <property type="entry name" value="P-loop containing nucleoside triphosphate hydrolases"/>
    <property type="match status" value="1"/>
</dbReference>
<dbReference type="Pfam" id="PF00535">
    <property type="entry name" value="Glycos_transf_2"/>
    <property type="match status" value="1"/>
</dbReference>
<dbReference type="Gene3D" id="3.90.550.10">
    <property type="entry name" value="Spore Coat Polysaccharide Biosynthesis Protein SpsA, Chain A"/>
    <property type="match status" value="1"/>
</dbReference>
<dbReference type="InterPro" id="IPR019734">
    <property type="entry name" value="TPR_rpt"/>
</dbReference>
<dbReference type="SUPFAM" id="SSF48452">
    <property type="entry name" value="TPR-like"/>
    <property type="match status" value="1"/>
</dbReference>
<dbReference type="InterPro" id="IPR011990">
    <property type="entry name" value="TPR-like_helical_dom_sf"/>
</dbReference>
<evidence type="ECO:0000256" key="2">
    <source>
        <dbReference type="SAM" id="MobiDB-lite"/>
    </source>
</evidence>
<evidence type="ECO:0000259" key="3">
    <source>
        <dbReference type="Pfam" id="PF00535"/>
    </source>
</evidence>
<dbReference type="EMBL" id="VMQU01000007">
    <property type="protein sequence ID" value="TVS91877.1"/>
    <property type="molecule type" value="Genomic_DNA"/>
</dbReference>
<dbReference type="InterPro" id="IPR001173">
    <property type="entry name" value="Glyco_trans_2-like"/>
</dbReference>
<dbReference type="SUPFAM" id="SSF53448">
    <property type="entry name" value="Nucleotide-diphospho-sugar transferases"/>
    <property type="match status" value="1"/>
</dbReference>
<dbReference type="Pfam" id="PF13469">
    <property type="entry name" value="Sulfotransfer_3"/>
    <property type="match status" value="1"/>
</dbReference>
<evidence type="ECO:0000256" key="1">
    <source>
        <dbReference type="ARBA" id="ARBA00022679"/>
    </source>
</evidence>
<evidence type="ECO:0000313" key="5">
    <source>
        <dbReference type="Proteomes" id="UP000320513"/>
    </source>
</evidence>
<keyword evidence="5" id="KW-1185">Reference proteome</keyword>
<proteinExistence type="predicted"/>
<keyword evidence="1 4" id="KW-0808">Transferase</keyword>
<dbReference type="OrthoDB" id="9815923at2"/>
<dbReference type="Proteomes" id="UP000320513">
    <property type="component" value="Unassembled WGS sequence"/>
</dbReference>
<sequence length="641" mass="72247">MQLSAVGGPRKTVCLNMIVKNEEQVIGDCLSSVKPLIDYWVIVDTGSSDDTKQIIRETMAEIPGELYERPWVNFAHNRNEALEFANGKGDYLLLIDADEVLRYSEGFAFPDLEKDRYFIHVRQMGSAQIKYNGLINNNLRWEWQGVVHEFITCADAKTSEVLSGIVNVRNSHAGDSSGRSEASERVKYLREAEILEKALEDDPDNSRYRYYLGIGYSAAGELELAKKNLEKRVAMASADPEETYLARYSLGVVQSQLNELDAARQTLYRAHALRPARAEPLLQLARLYRRENNYLAGYLLAKHALSLPYPKEDLCVEYVVYDHTLLIEFANCALLLGKFDEGFDACHKLLANPNLPAEYRAQVQSNCELARKNLASNGPIFIGGIQRSGTTLMRVMLDAHPRICCGPELMVLPVVAEHYKFLAGKNREVMESYGNTPADVQRSCRVFVEDLVANFRRAQGKPRWAEKTPQNVRYMITLGEIFPDAKFIAMLRDGRDVACSLLTMDWTDSATGRKLDYVQSVAAAARHWRDTVLRARNLAMHPSLAGRVLEVRYEDLVTETEATMRTVLAFLGEEWDEAVLAHHTKERDGEPVEPSTAQVSQPVSRSSLGRWQHEMSEQDKAAFKHEAGALLTELGYAGVDW</sequence>
<dbReference type="AlphaFoldDB" id="A0A557Y026"/>
<comment type="caution">
    <text evidence="4">The sequence shown here is derived from an EMBL/GenBank/DDBJ whole genome shotgun (WGS) entry which is preliminary data.</text>
</comment>
<gene>
    <name evidence="4" type="ORF">FPZ47_03075</name>
</gene>
<protein>
    <submittedName>
        <fullName evidence="4">Glycosyltransferase</fullName>
    </submittedName>
</protein>
<dbReference type="Gene3D" id="3.40.50.300">
    <property type="entry name" value="P-loop containing nucleotide triphosphate hydrolases"/>
    <property type="match status" value="1"/>
</dbReference>
<dbReference type="InterPro" id="IPR026634">
    <property type="entry name" value="TPST-like"/>
</dbReference>
<dbReference type="InterPro" id="IPR029044">
    <property type="entry name" value="Nucleotide-diphossugar_trans"/>
</dbReference>
<dbReference type="PANTHER" id="PTHR12788">
    <property type="entry name" value="PROTEIN-TYROSINE SULFOTRANSFERASE 2"/>
    <property type="match status" value="1"/>
</dbReference>
<dbReference type="Gene3D" id="1.25.40.10">
    <property type="entry name" value="Tetratricopeptide repeat domain"/>
    <property type="match status" value="1"/>
</dbReference>
<name>A0A557Y026_9MYCO</name>
<reference evidence="4 5" key="1">
    <citation type="submission" date="2019-07" db="EMBL/GenBank/DDBJ databases">
        <title>New Mycobacterium species.</title>
        <authorList>
            <person name="Tortoli E."/>
            <person name="Ghielmetti G."/>
            <person name="Friedel U."/>
            <person name="Trovato A."/>
        </authorList>
    </citation>
    <scope>NUCLEOTIDE SEQUENCE [LARGE SCALE GENOMIC DNA]</scope>
    <source>
        <strain evidence="4 5">16-83</strain>
    </source>
</reference>
<dbReference type="InterPro" id="IPR027417">
    <property type="entry name" value="P-loop_NTPase"/>
</dbReference>
<dbReference type="SMART" id="SM00028">
    <property type="entry name" value="TPR"/>
    <property type="match status" value="3"/>
</dbReference>
<accession>A0A557Y026</accession>
<organism evidence="4 5">
    <name type="scientific">Mycobacterium helveticum</name>
    <dbReference type="NCBI Taxonomy" id="2592811"/>
    <lineage>
        <taxon>Bacteria</taxon>
        <taxon>Bacillati</taxon>
        <taxon>Actinomycetota</taxon>
        <taxon>Actinomycetes</taxon>
        <taxon>Mycobacteriales</taxon>
        <taxon>Mycobacteriaceae</taxon>
        <taxon>Mycobacterium</taxon>
    </lineage>
</organism>
<dbReference type="PANTHER" id="PTHR12788:SF10">
    <property type="entry name" value="PROTEIN-TYROSINE SULFOTRANSFERASE"/>
    <property type="match status" value="1"/>
</dbReference>